<accession>A0A5N6LZX8</accession>
<dbReference type="InterPro" id="IPR027417">
    <property type="entry name" value="P-loop_NTPase"/>
</dbReference>
<evidence type="ECO:0000259" key="1">
    <source>
        <dbReference type="Pfam" id="PF00004"/>
    </source>
</evidence>
<dbReference type="InterPro" id="IPR003959">
    <property type="entry name" value="ATPase_AAA_core"/>
</dbReference>
<dbReference type="GO" id="GO:0005524">
    <property type="term" value="F:ATP binding"/>
    <property type="evidence" value="ECO:0007669"/>
    <property type="project" value="InterPro"/>
</dbReference>
<dbReference type="PANTHER" id="PTHR23075:SF13">
    <property type="entry name" value="AAA-TYPE ATPASE FAMILY PROTEIN"/>
    <property type="match status" value="1"/>
</dbReference>
<sequence>MKRIGNLGTSAYVENKDKFGNIAPFLNMLFYGNPGTGKSLVAKEIARKSGLDYAMMTGGHVAALGSQAITKIHEIFDWSKKSKRGLVLFIDDVDTFLCE</sequence>
<dbReference type="Pfam" id="PF00004">
    <property type="entry name" value="AAA"/>
    <property type="match status" value="1"/>
</dbReference>
<dbReference type="GO" id="GO:0016887">
    <property type="term" value="F:ATP hydrolysis activity"/>
    <property type="evidence" value="ECO:0007669"/>
    <property type="project" value="InterPro"/>
</dbReference>
<organism evidence="2 3">
    <name type="scientific">Mikania micrantha</name>
    <name type="common">bitter vine</name>
    <dbReference type="NCBI Taxonomy" id="192012"/>
    <lineage>
        <taxon>Eukaryota</taxon>
        <taxon>Viridiplantae</taxon>
        <taxon>Streptophyta</taxon>
        <taxon>Embryophyta</taxon>
        <taxon>Tracheophyta</taxon>
        <taxon>Spermatophyta</taxon>
        <taxon>Magnoliopsida</taxon>
        <taxon>eudicotyledons</taxon>
        <taxon>Gunneridae</taxon>
        <taxon>Pentapetalae</taxon>
        <taxon>asterids</taxon>
        <taxon>campanulids</taxon>
        <taxon>Asterales</taxon>
        <taxon>Asteraceae</taxon>
        <taxon>Asteroideae</taxon>
        <taxon>Heliantheae alliance</taxon>
        <taxon>Eupatorieae</taxon>
        <taxon>Mikania</taxon>
    </lineage>
</organism>
<dbReference type="AlphaFoldDB" id="A0A5N6LZX8"/>
<keyword evidence="3" id="KW-1185">Reference proteome</keyword>
<dbReference type="GO" id="GO:0007005">
    <property type="term" value="P:mitochondrion organization"/>
    <property type="evidence" value="ECO:0007669"/>
    <property type="project" value="TreeGrafter"/>
</dbReference>
<dbReference type="GO" id="GO:0005739">
    <property type="term" value="C:mitochondrion"/>
    <property type="evidence" value="ECO:0007669"/>
    <property type="project" value="TreeGrafter"/>
</dbReference>
<dbReference type="PANTHER" id="PTHR23075">
    <property type="entry name" value="PUTATIVE ATP-ASE"/>
    <property type="match status" value="1"/>
</dbReference>
<gene>
    <name evidence="2" type="ORF">E3N88_34981</name>
</gene>
<name>A0A5N6LZX8_9ASTR</name>
<evidence type="ECO:0000313" key="2">
    <source>
        <dbReference type="EMBL" id="KAD3067101.1"/>
    </source>
</evidence>
<comment type="caution">
    <text evidence="2">The sequence shown here is derived from an EMBL/GenBank/DDBJ whole genome shotgun (WGS) entry which is preliminary data.</text>
</comment>
<dbReference type="EMBL" id="SZYD01000017">
    <property type="protein sequence ID" value="KAD3067101.1"/>
    <property type="molecule type" value="Genomic_DNA"/>
</dbReference>
<dbReference type="GO" id="GO:0008270">
    <property type="term" value="F:zinc ion binding"/>
    <property type="evidence" value="ECO:0007669"/>
    <property type="project" value="TreeGrafter"/>
</dbReference>
<feature type="domain" description="ATPase AAA-type core" evidence="1">
    <location>
        <begin position="28"/>
        <end position="96"/>
    </location>
</feature>
<dbReference type="Proteomes" id="UP000326396">
    <property type="component" value="Linkage Group LG7"/>
</dbReference>
<protein>
    <recommendedName>
        <fullName evidence="1">ATPase AAA-type core domain-containing protein</fullName>
    </recommendedName>
</protein>
<evidence type="ECO:0000313" key="3">
    <source>
        <dbReference type="Proteomes" id="UP000326396"/>
    </source>
</evidence>
<proteinExistence type="predicted"/>
<reference evidence="2 3" key="1">
    <citation type="submission" date="2019-05" db="EMBL/GenBank/DDBJ databases">
        <title>Mikania micrantha, genome provides insights into the molecular mechanism of rapid growth.</title>
        <authorList>
            <person name="Liu B."/>
        </authorList>
    </citation>
    <scope>NUCLEOTIDE SEQUENCE [LARGE SCALE GENOMIC DNA]</scope>
    <source>
        <strain evidence="2">NLD-2019</strain>
        <tissue evidence="2">Leaf</tissue>
    </source>
</reference>
<dbReference type="Gene3D" id="3.40.50.300">
    <property type="entry name" value="P-loop containing nucleotide triphosphate hydrolases"/>
    <property type="match status" value="1"/>
</dbReference>
<dbReference type="OrthoDB" id="199596at2759"/>
<dbReference type="SUPFAM" id="SSF52540">
    <property type="entry name" value="P-loop containing nucleoside triphosphate hydrolases"/>
    <property type="match status" value="1"/>
</dbReference>